<dbReference type="EMBL" id="ML976719">
    <property type="protein sequence ID" value="KAF1968564.1"/>
    <property type="molecule type" value="Genomic_DNA"/>
</dbReference>
<name>A0A6A5UV23_9PLEO</name>
<sequence length="177" mass="20013">MLYPPIRAREHPLTKSKKNAQDKMELANKILLSICESLPDHPNIRIELTISSMVFANIAEADFQKHSQRPTTLGSSVRYKDAEARSNAAREAESIAKKNVQDAIQSLEPQVPNLDLLDNKFFEVFKVFMEVARPVFTILNEEGFVTLLEQNLESRLNDGVARMTTLNRDNRNSGNVS</sequence>
<evidence type="ECO:0000313" key="2">
    <source>
        <dbReference type="EMBL" id="KAF1968564.1"/>
    </source>
</evidence>
<evidence type="ECO:0000256" key="1">
    <source>
        <dbReference type="SAM" id="MobiDB-lite"/>
    </source>
</evidence>
<evidence type="ECO:0000313" key="3">
    <source>
        <dbReference type="Proteomes" id="UP000800036"/>
    </source>
</evidence>
<gene>
    <name evidence="2" type="ORF">BU23DRAFT_261542</name>
</gene>
<proteinExistence type="predicted"/>
<reference evidence="2" key="1">
    <citation type="journal article" date="2020" name="Stud. Mycol.">
        <title>101 Dothideomycetes genomes: a test case for predicting lifestyles and emergence of pathogens.</title>
        <authorList>
            <person name="Haridas S."/>
            <person name="Albert R."/>
            <person name="Binder M."/>
            <person name="Bloem J."/>
            <person name="Labutti K."/>
            <person name="Salamov A."/>
            <person name="Andreopoulos B."/>
            <person name="Baker S."/>
            <person name="Barry K."/>
            <person name="Bills G."/>
            <person name="Bluhm B."/>
            <person name="Cannon C."/>
            <person name="Castanera R."/>
            <person name="Culley D."/>
            <person name="Daum C."/>
            <person name="Ezra D."/>
            <person name="Gonzalez J."/>
            <person name="Henrissat B."/>
            <person name="Kuo A."/>
            <person name="Liang C."/>
            <person name="Lipzen A."/>
            <person name="Lutzoni F."/>
            <person name="Magnuson J."/>
            <person name="Mondo S."/>
            <person name="Nolan M."/>
            <person name="Ohm R."/>
            <person name="Pangilinan J."/>
            <person name="Park H.-J."/>
            <person name="Ramirez L."/>
            <person name="Alfaro M."/>
            <person name="Sun H."/>
            <person name="Tritt A."/>
            <person name="Yoshinaga Y."/>
            <person name="Zwiers L.-H."/>
            <person name="Turgeon B."/>
            <person name="Goodwin S."/>
            <person name="Spatafora J."/>
            <person name="Crous P."/>
            <person name="Grigoriev I."/>
        </authorList>
    </citation>
    <scope>NUCLEOTIDE SEQUENCE</scope>
    <source>
        <strain evidence="2">CBS 107.79</strain>
    </source>
</reference>
<feature type="compositionally biased region" description="Basic and acidic residues" evidence="1">
    <location>
        <begin position="7"/>
        <end position="20"/>
    </location>
</feature>
<accession>A0A6A5UV23</accession>
<protein>
    <submittedName>
        <fullName evidence="2">Uncharacterized protein</fullName>
    </submittedName>
</protein>
<feature type="region of interest" description="Disordered" evidence="1">
    <location>
        <begin position="1"/>
        <end position="20"/>
    </location>
</feature>
<dbReference type="AlphaFoldDB" id="A0A6A5UV23"/>
<organism evidence="2 3">
    <name type="scientific">Bimuria novae-zelandiae CBS 107.79</name>
    <dbReference type="NCBI Taxonomy" id="1447943"/>
    <lineage>
        <taxon>Eukaryota</taxon>
        <taxon>Fungi</taxon>
        <taxon>Dikarya</taxon>
        <taxon>Ascomycota</taxon>
        <taxon>Pezizomycotina</taxon>
        <taxon>Dothideomycetes</taxon>
        <taxon>Pleosporomycetidae</taxon>
        <taxon>Pleosporales</taxon>
        <taxon>Massarineae</taxon>
        <taxon>Didymosphaeriaceae</taxon>
        <taxon>Bimuria</taxon>
    </lineage>
</organism>
<keyword evidence="3" id="KW-1185">Reference proteome</keyword>
<dbReference type="Proteomes" id="UP000800036">
    <property type="component" value="Unassembled WGS sequence"/>
</dbReference>